<accession>A0A9P7UX65</accession>
<proteinExistence type="predicted"/>
<organism evidence="1 2">
    <name type="scientific">Marasmius oreades</name>
    <name type="common">fairy-ring Marasmius</name>
    <dbReference type="NCBI Taxonomy" id="181124"/>
    <lineage>
        <taxon>Eukaryota</taxon>
        <taxon>Fungi</taxon>
        <taxon>Dikarya</taxon>
        <taxon>Basidiomycota</taxon>
        <taxon>Agaricomycotina</taxon>
        <taxon>Agaricomycetes</taxon>
        <taxon>Agaricomycetidae</taxon>
        <taxon>Agaricales</taxon>
        <taxon>Marasmiineae</taxon>
        <taxon>Marasmiaceae</taxon>
        <taxon>Marasmius</taxon>
    </lineage>
</organism>
<dbReference type="AlphaFoldDB" id="A0A9P7UX65"/>
<dbReference type="OrthoDB" id="3222453at2759"/>
<sequence>MTTQIRSTDSNPFIIATGAQVLLMSLRRDSIEEQHPKGEMLKGRGSGQAIKLFHKFNFDGSHDGAILLLPEGSWREMASFATSQLLQTRAMKHAHQWFQEAEKKLHRALDAREFLYLVTGYDKAFSWGISAFANEWGNPVSLTFSTHEIEDSHDKYSWSFEDISQGSGCRCHPDATDPYSSSSPTSVNRVPDQCVFVRGYVITR</sequence>
<protein>
    <submittedName>
        <fullName evidence="1">Uncharacterized protein</fullName>
    </submittedName>
</protein>
<evidence type="ECO:0000313" key="2">
    <source>
        <dbReference type="Proteomes" id="UP001049176"/>
    </source>
</evidence>
<keyword evidence="2" id="KW-1185">Reference proteome</keyword>
<reference evidence="1" key="1">
    <citation type="journal article" date="2021" name="Genome Biol. Evol.">
        <title>The assembled and annotated genome of the fairy-ring fungus Marasmius oreades.</title>
        <authorList>
            <person name="Hiltunen M."/>
            <person name="Ament-Velasquez S.L."/>
            <person name="Johannesson H."/>
        </authorList>
    </citation>
    <scope>NUCLEOTIDE SEQUENCE</scope>
    <source>
        <strain evidence="1">03SP1</strain>
    </source>
</reference>
<gene>
    <name evidence="1" type="ORF">E1B28_003795</name>
</gene>
<dbReference type="KEGG" id="more:E1B28_003795"/>
<dbReference type="RefSeq" id="XP_043012821.1">
    <property type="nucleotide sequence ID" value="XM_043148229.1"/>
</dbReference>
<evidence type="ECO:0000313" key="1">
    <source>
        <dbReference type="EMBL" id="KAG7096351.1"/>
    </source>
</evidence>
<dbReference type="EMBL" id="CM032182">
    <property type="protein sequence ID" value="KAG7096351.1"/>
    <property type="molecule type" value="Genomic_DNA"/>
</dbReference>
<dbReference type="GeneID" id="66072871"/>
<name>A0A9P7UX65_9AGAR</name>
<dbReference type="Proteomes" id="UP001049176">
    <property type="component" value="Chromosome 2"/>
</dbReference>
<comment type="caution">
    <text evidence="1">The sequence shown here is derived from an EMBL/GenBank/DDBJ whole genome shotgun (WGS) entry which is preliminary data.</text>
</comment>